<dbReference type="GeneID" id="5133219"/>
<protein>
    <submittedName>
        <fullName evidence="1">ORF037</fullName>
    </submittedName>
</protein>
<dbReference type="Proteomes" id="UP000001464">
    <property type="component" value="Segment"/>
</dbReference>
<evidence type="ECO:0000313" key="2">
    <source>
        <dbReference type="Proteomes" id="UP000001464"/>
    </source>
</evidence>
<organism evidence="1 2">
    <name type="scientific">Staphylococcus phage EW</name>
    <dbReference type="NCBI Taxonomy" id="2936814"/>
    <lineage>
        <taxon>Viruses</taxon>
        <taxon>Duplodnaviria</taxon>
        <taxon>Heunggongvirae</taxon>
        <taxon>Uroviricota</taxon>
        <taxon>Caudoviricetes</taxon>
        <taxon>Azeredovirinae</taxon>
        <taxon>Phietavirus</taxon>
        <taxon>Phietavirus EW</taxon>
    </lineage>
</organism>
<reference evidence="1 2" key="1">
    <citation type="journal article" date="2005" name="Proc. Natl. Acad. Sci. U.S.A.">
        <title>The complete genomes and proteomes of 27 Staphylococcus aureus bacteriophages.</title>
        <authorList>
            <person name="Kwan T."/>
            <person name="Liu J."/>
            <person name="Dubow M."/>
            <person name="Gros P."/>
            <person name="Pelletier J."/>
        </authorList>
    </citation>
    <scope>NUCLEOTIDE SEQUENCE</scope>
</reference>
<evidence type="ECO:0000313" key="1">
    <source>
        <dbReference type="EMBL" id="AAX91375.1"/>
    </source>
</evidence>
<dbReference type="KEGG" id="vg:5133219"/>
<dbReference type="EMBL" id="AY954959">
    <property type="protein sequence ID" value="AAX91375.1"/>
    <property type="molecule type" value="Genomic_DNA"/>
</dbReference>
<sequence length="126" mass="14856">MVKIKTKREMTLPELIQWSWDNGEEHRIFYGSKDGEVCFNDDSWVTIETAVEPDETFTFEVEEEITEDTVINGLVEVYRSYSGFLKSVMFPRESVRVAKRDVTVAFYMLNDDYTMTLIWRNGEMVE</sequence>
<dbReference type="RefSeq" id="YP_240217.1">
    <property type="nucleotide sequence ID" value="NC_007056.1"/>
</dbReference>
<proteinExistence type="predicted"/>
<keyword evidence="2" id="KW-1185">Reference proteome</keyword>
<accession>Q4ZC09</accession>
<name>Q4ZC09_9CAUD</name>